<sequence length="354" mass="36304">MRTEPPTGDEFARLLGRISQNVLQNAEDPVVLPQAVSVPKRRFRWGAVVVAVLIVLGLGTAGGAVALSLGFLGAGSGERAPMVSAPPTSSPTPEPTAPATTAPPTPETPTVSVGDAVFSPGDWGAGVTADLSGLTPHTQYALSIDSRYRGEAGADAPDAYFSVFSSPAFVTTDQNGAASLTWTPDVFPQNFTESGESGYLLGSYVRVDAGDGPLFDDSIAGFADPLVLSEPLPIEFLFIASVTVTAPACVDPEQLVSGQPGLPVTFSGLQPGELVFVRGIQSPGSPGFTFGGFGRADGEGTATVAVNGNSAMYPVASSADIAPDAWRLEWSASYRQTPTEESPVGTLPLTVGGC</sequence>
<evidence type="ECO:0000313" key="3">
    <source>
        <dbReference type="EMBL" id="MCS5727939.1"/>
    </source>
</evidence>
<keyword evidence="2" id="KW-0812">Transmembrane</keyword>
<feature type="region of interest" description="Disordered" evidence="1">
    <location>
        <begin position="81"/>
        <end position="109"/>
    </location>
</feature>
<dbReference type="EMBL" id="JANLCK010000017">
    <property type="protein sequence ID" value="MCS5727939.1"/>
    <property type="molecule type" value="Genomic_DNA"/>
</dbReference>
<dbReference type="Proteomes" id="UP001165587">
    <property type="component" value="Unassembled WGS sequence"/>
</dbReference>
<dbReference type="AlphaFoldDB" id="A0AA42BWD7"/>
<feature type="compositionally biased region" description="Pro residues" evidence="1">
    <location>
        <begin position="88"/>
        <end position="107"/>
    </location>
</feature>
<feature type="transmembrane region" description="Helical" evidence="2">
    <location>
        <begin position="45"/>
        <end position="72"/>
    </location>
</feature>
<accession>A0AA42BWD7</accession>
<reference evidence="3" key="1">
    <citation type="submission" date="2022-08" db="EMBL/GenBank/DDBJ databases">
        <authorList>
            <person name="Deng Y."/>
            <person name="Han X.-F."/>
            <person name="Zhang Y.-Q."/>
        </authorList>
    </citation>
    <scope>NUCLEOTIDE SEQUENCE</scope>
    <source>
        <strain evidence="3">CPCC 203407</strain>
    </source>
</reference>
<gene>
    <name evidence="3" type="ORF">N1028_18735</name>
</gene>
<evidence type="ECO:0000256" key="2">
    <source>
        <dbReference type="SAM" id="Phobius"/>
    </source>
</evidence>
<organism evidence="3 4">
    <name type="scientific">Herbiconiux oxytropis</name>
    <dbReference type="NCBI Taxonomy" id="2970915"/>
    <lineage>
        <taxon>Bacteria</taxon>
        <taxon>Bacillati</taxon>
        <taxon>Actinomycetota</taxon>
        <taxon>Actinomycetes</taxon>
        <taxon>Micrococcales</taxon>
        <taxon>Microbacteriaceae</taxon>
        <taxon>Herbiconiux</taxon>
    </lineage>
</organism>
<dbReference type="RefSeq" id="WP_259531040.1">
    <property type="nucleotide sequence ID" value="NZ_JANLCK010000017.1"/>
</dbReference>
<keyword evidence="2" id="KW-1133">Transmembrane helix</keyword>
<comment type="caution">
    <text evidence="3">The sequence shown here is derived from an EMBL/GenBank/DDBJ whole genome shotgun (WGS) entry which is preliminary data.</text>
</comment>
<protein>
    <submittedName>
        <fullName evidence="3">Uncharacterized protein</fullName>
    </submittedName>
</protein>
<keyword evidence="2" id="KW-0472">Membrane</keyword>
<name>A0AA42BWD7_9MICO</name>
<evidence type="ECO:0000256" key="1">
    <source>
        <dbReference type="SAM" id="MobiDB-lite"/>
    </source>
</evidence>
<keyword evidence="4" id="KW-1185">Reference proteome</keyword>
<proteinExistence type="predicted"/>
<evidence type="ECO:0000313" key="4">
    <source>
        <dbReference type="Proteomes" id="UP001165587"/>
    </source>
</evidence>